<name>A0A978ULK8_ZIZJJ</name>
<protein>
    <recommendedName>
        <fullName evidence="2">Fe-S metabolism associated domain-containing protein</fullName>
    </recommendedName>
</protein>
<proteinExistence type="inferred from homology"/>
<feature type="domain" description="Fe-S metabolism associated" evidence="2">
    <location>
        <begin position="103"/>
        <end position="222"/>
    </location>
</feature>
<evidence type="ECO:0000313" key="3">
    <source>
        <dbReference type="EMBL" id="KAH7515710.1"/>
    </source>
</evidence>
<comment type="caution">
    <text evidence="3">The sequence shown here is derived from an EMBL/GenBank/DDBJ whole genome shotgun (WGS) entry which is preliminary data.</text>
</comment>
<comment type="similarity">
    <text evidence="1">Belongs to the SufE family.</text>
</comment>
<gene>
    <name evidence="3" type="ORF">FEM48_Zijuj10G0055300</name>
</gene>
<dbReference type="Gene3D" id="3.90.1010.10">
    <property type="match status" value="1"/>
</dbReference>
<dbReference type="InterPro" id="IPR003808">
    <property type="entry name" value="Fe-S_metab-assoc_dom"/>
</dbReference>
<dbReference type="Proteomes" id="UP000813462">
    <property type="component" value="Unassembled WGS sequence"/>
</dbReference>
<sequence length="300" mass="33869">MNSSSTITTSTHFHSSSSCTKILRKRYDSYETRHSALKFNAENEKNKFLTLSLKSIKNYGFGPKSPSKLHARNPSLPAAVEFERPLETDGLVVADKLQLLVLEFKSLDEPLDRVKRLLHYAAILPPYDESARLAENRVVGCATQVWLEVEMDDLGRMRFRADSDSEISKGFCSCLIWMLDGAKPEEVSEMKAEDLEHVNVGLYVKANSRVNTWQNVLISMQKRTKALVMERGGKNPPLLEPLPSLIVNHGSSAEAQIGFEVSNLWAFSVQGFLFPTRLVLPELQTFDERQFSNEGYLLRA</sequence>
<accession>A0A978ULK8</accession>
<dbReference type="Pfam" id="PF02657">
    <property type="entry name" value="SufE"/>
    <property type="match status" value="1"/>
</dbReference>
<organism evidence="3 4">
    <name type="scientific">Ziziphus jujuba var. spinosa</name>
    <dbReference type="NCBI Taxonomy" id="714518"/>
    <lineage>
        <taxon>Eukaryota</taxon>
        <taxon>Viridiplantae</taxon>
        <taxon>Streptophyta</taxon>
        <taxon>Embryophyta</taxon>
        <taxon>Tracheophyta</taxon>
        <taxon>Spermatophyta</taxon>
        <taxon>Magnoliopsida</taxon>
        <taxon>eudicotyledons</taxon>
        <taxon>Gunneridae</taxon>
        <taxon>Pentapetalae</taxon>
        <taxon>rosids</taxon>
        <taxon>fabids</taxon>
        <taxon>Rosales</taxon>
        <taxon>Rhamnaceae</taxon>
        <taxon>Paliureae</taxon>
        <taxon>Ziziphus</taxon>
    </lineage>
</organism>
<dbReference type="EMBL" id="JAEACU010000010">
    <property type="protein sequence ID" value="KAH7515710.1"/>
    <property type="molecule type" value="Genomic_DNA"/>
</dbReference>
<evidence type="ECO:0000259" key="2">
    <source>
        <dbReference type="Pfam" id="PF02657"/>
    </source>
</evidence>
<evidence type="ECO:0000313" key="4">
    <source>
        <dbReference type="Proteomes" id="UP000813462"/>
    </source>
</evidence>
<dbReference type="SUPFAM" id="SSF82649">
    <property type="entry name" value="SufE/NifU"/>
    <property type="match status" value="1"/>
</dbReference>
<dbReference type="PANTHER" id="PTHR43597">
    <property type="entry name" value="SULFUR ACCEPTOR PROTEIN CSDE"/>
    <property type="match status" value="1"/>
</dbReference>
<evidence type="ECO:0000256" key="1">
    <source>
        <dbReference type="ARBA" id="ARBA00010282"/>
    </source>
</evidence>
<dbReference type="PANTHER" id="PTHR43597:SF5">
    <property type="entry name" value="SUFE-LIKE PROTEIN 2, CHLOROPLASTIC"/>
    <property type="match status" value="1"/>
</dbReference>
<dbReference type="AlphaFoldDB" id="A0A978ULK8"/>
<reference evidence="3" key="1">
    <citation type="journal article" date="2021" name="Front. Plant Sci.">
        <title>Chromosome-Scale Genome Assembly for Chinese Sour Jujube and Insights Into Its Genome Evolution and Domestication Signature.</title>
        <authorList>
            <person name="Shen L.-Y."/>
            <person name="Luo H."/>
            <person name="Wang X.-L."/>
            <person name="Wang X.-M."/>
            <person name="Qiu X.-J."/>
            <person name="Liu H."/>
            <person name="Zhou S.-S."/>
            <person name="Jia K.-H."/>
            <person name="Nie S."/>
            <person name="Bao Y.-T."/>
            <person name="Zhang R.-G."/>
            <person name="Yun Q.-Z."/>
            <person name="Chai Y.-H."/>
            <person name="Lu J.-Y."/>
            <person name="Li Y."/>
            <person name="Zhao S.-W."/>
            <person name="Mao J.-F."/>
            <person name="Jia S.-G."/>
            <person name="Mao Y.-M."/>
        </authorList>
    </citation>
    <scope>NUCLEOTIDE SEQUENCE</scope>
    <source>
        <strain evidence="3">AT0</strain>
        <tissue evidence="3">Leaf</tissue>
    </source>
</reference>